<dbReference type="AlphaFoldDB" id="A0A3N4I0Q2"/>
<proteinExistence type="predicted"/>
<gene>
    <name evidence="1" type="ORF">BJ508DRAFT_157091</name>
</gene>
<organism evidence="1 2">
    <name type="scientific">Ascobolus immersus RN42</name>
    <dbReference type="NCBI Taxonomy" id="1160509"/>
    <lineage>
        <taxon>Eukaryota</taxon>
        <taxon>Fungi</taxon>
        <taxon>Dikarya</taxon>
        <taxon>Ascomycota</taxon>
        <taxon>Pezizomycotina</taxon>
        <taxon>Pezizomycetes</taxon>
        <taxon>Pezizales</taxon>
        <taxon>Ascobolaceae</taxon>
        <taxon>Ascobolus</taxon>
    </lineage>
</organism>
<evidence type="ECO:0000313" key="2">
    <source>
        <dbReference type="Proteomes" id="UP000275078"/>
    </source>
</evidence>
<sequence>MNTSFEFAVHQLPITRSPGELGPSLKDEVETIGTGPNTGPRSRSPKGFLSLPLELHYEISLYIPYTTIVALTQTSTTLRSLYINSHSNLANPFLTLPLEVHARIALLLPELHTRATISCRATPGHHRQLAILTRLCKGSYEIYNRLLPRVFGLNINMALVRGYTEPDHCLPGPKQLRRIFEACGWMQSHSINYACWYLRMLCRVSNERCGSETSAELGADVNAGTVSDDGVFTMPAILQQANYMPPGIVRALLERELHSTIHDQFRRLGGNLKFFRAVTKYGFWSSESVV</sequence>
<dbReference type="EMBL" id="ML119713">
    <property type="protein sequence ID" value="RPA78288.1"/>
    <property type="molecule type" value="Genomic_DNA"/>
</dbReference>
<dbReference type="Proteomes" id="UP000275078">
    <property type="component" value="Unassembled WGS sequence"/>
</dbReference>
<keyword evidence="2" id="KW-1185">Reference proteome</keyword>
<name>A0A3N4I0Q2_ASCIM</name>
<evidence type="ECO:0008006" key="3">
    <source>
        <dbReference type="Google" id="ProtNLM"/>
    </source>
</evidence>
<reference evidence="1 2" key="1">
    <citation type="journal article" date="2018" name="Nat. Ecol. Evol.">
        <title>Pezizomycetes genomes reveal the molecular basis of ectomycorrhizal truffle lifestyle.</title>
        <authorList>
            <person name="Murat C."/>
            <person name="Payen T."/>
            <person name="Noel B."/>
            <person name="Kuo A."/>
            <person name="Morin E."/>
            <person name="Chen J."/>
            <person name="Kohler A."/>
            <person name="Krizsan K."/>
            <person name="Balestrini R."/>
            <person name="Da Silva C."/>
            <person name="Montanini B."/>
            <person name="Hainaut M."/>
            <person name="Levati E."/>
            <person name="Barry K.W."/>
            <person name="Belfiori B."/>
            <person name="Cichocki N."/>
            <person name="Clum A."/>
            <person name="Dockter R.B."/>
            <person name="Fauchery L."/>
            <person name="Guy J."/>
            <person name="Iotti M."/>
            <person name="Le Tacon F."/>
            <person name="Lindquist E.A."/>
            <person name="Lipzen A."/>
            <person name="Malagnac F."/>
            <person name="Mello A."/>
            <person name="Molinier V."/>
            <person name="Miyauchi S."/>
            <person name="Poulain J."/>
            <person name="Riccioni C."/>
            <person name="Rubini A."/>
            <person name="Sitrit Y."/>
            <person name="Splivallo R."/>
            <person name="Traeger S."/>
            <person name="Wang M."/>
            <person name="Zifcakova L."/>
            <person name="Wipf D."/>
            <person name="Zambonelli A."/>
            <person name="Paolocci F."/>
            <person name="Nowrousian M."/>
            <person name="Ottonello S."/>
            <person name="Baldrian P."/>
            <person name="Spatafora J.W."/>
            <person name="Henrissat B."/>
            <person name="Nagy L.G."/>
            <person name="Aury J.M."/>
            <person name="Wincker P."/>
            <person name="Grigoriev I.V."/>
            <person name="Bonfante P."/>
            <person name="Martin F.M."/>
        </authorList>
    </citation>
    <scope>NUCLEOTIDE SEQUENCE [LARGE SCALE GENOMIC DNA]</scope>
    <source>
        <strain evidence="1 2">RN42</strain>
    </source>
</reference>
<evidence type="ECO:0000313" key="1">
    <source>
        <dbReference type="EMBL" id="RPA78288.1"/>
    </source>
</evidence>
<accession>A0A3N4I0Q2</accession>
<protein>
    <recommendedName>
        <fullName evidence="3">F-box domain-containing protein</fullName>
    </recommendedName>
</protein>